<gene>
    <name evidence="2" type="ORF">PVK06_043424</name>
</gene>
<comment type="caution">
    <text evidence="2">The sequence shown here is derived from an EMBL/GenBank/DDBJ whole genome shotgun (WGS) entry which is preliminary data.</text>
</comment>
<dbReference type="EMBL" id="JARKNE010000012">
    <property type="protein sequence ID" value="KAK5775526.1"/>
    <property type="molecule type" value="Genomic_DNA"/>
</dbReference>
<organism evidence="2 3">
    <name type="scientific">Gossypium arboreum</name>
    <name type="common">Tree cotton</name>
    <name type="synonym">Gossypium nanking</name>
    <dbReference type="NCBI Taxonomy" id="29729"/>
    <lineage>
        <taxon>Eukaryota</taxon>
        <taxon>Viridiplantae</taxon>
        <taxon>Streptophyta</taxon>
        <taxon>Embryophyta</taxon>
        <taxon>Tracheophyta</taxon>
        <taxon>Spermatophyta</taxon>
        <taxon>Magnoliopsida</taxon>
        <taxon>eudicotyledons</taxon>
        <taxon>Gunneridae</taxon>
        <taxon>Pentapetalae</taxon>
        <taxon>rosids</taxon>
        <taxon>malvids</taxon>
        <taxon>Malvales</taxon>
        <taxon>Malvaceae</taxon>
        <taxon>Malvoideae</taxon>
        <taxon>Gossypium</taxon>
    </lineage>
</organism>
<protein>
    <submittedName>
        <fullName evidence="2">Uncharacterized protein</fullName>
    </submittedName>
</protein>
<evidence type="ECO:0000313" key="3">
    <source>
        <dbReference type="Proteomes" id="UP001358586"/>
    </source>
</evidence>
<accession>A0ABR0MNT7</accession>
<evidence type="ECO:0000256" key="1">
    <source>
        <dbReference type="SAM" id="MobiDB-lite"/>
    </source>
</evidence>
<proteinExistence type="predicted"/>
<evidence type="ECO:0000313" key="2">
    <source>
        <dbReference type="EMBL" id="KAK5775526.1"/>
    </source>
</evidence>
<dbReference type="Proteomes" id="UP001358586">
    <property type="component" value="Chromosome 12"/>
</dbReference>
<keyword evidence="3" id="KW-1185">Reference proteome</keyword>
<feature type="region of interest" description="Disordered" evidence="1">
    <location>
        <begin position="56"/>
        <end position="124"/>
    </location>
</feature>
<name>A0ABR0MNT7_GOSAR</name>
<reference evidence="2 3" key="1">
    <citation type="submission" date="2023-03" db="EMBL/GenBank/DDBJ databases">
        <title>WGS of Gossypium arboreum.</title>
        <authorList>
            <person name="Yu D."/>
        </authorList>
    </citation>
    <scope>NUCLEOTIDE SEQUENCE [LARGE SCALE GENOMIC DNA]</scope>
    <source>
        <tissue evidence="2">Leaf</tissue>
    </source>
</reference>
<sequence>MQEFYTNLTTPDPNGLQIPKSINVRIITPNEIQDYARKKARSTYFPSLITLLCLRAQPNESNEPESGESSTKSKLKADSTNATEEAKTEEEPNSPKPRVDPNDAEPVEPSVNPELTIPIPTSSNAMIKSKFSTMMDMWKFIHNQQQPY</sequence>